<dbReference type="Pfam" id="PF01476">
    <property type="entry name" value="LysM"/>
    <property type="match status" value="6"/>
</dbReference>
<dbReference type="SUPFAM" id="SSF54106">
    <property type="entry name" value="LysM domain"/>
    <property type="match status" value="6"/>
</dbReference>
<feature type="domain" description="LysM" evidence="1">
    <location>
        <begin position="248"/>
        <end position="291"/>
    </location>
</feature>
<dbReference type="AlphaFoldDB" id="A0A9D1GAQ1"/>
<feature type="non-terminal residue" evidence="2">
    <location>
        <position position="1"/>
    </location>
</feature>
<dbReference type="GO" id="GO:0008932">
    <property type="term" value="F:lytic endotransglycosylase activity"/>
    <property type="evidence" value="ECO:0007669"/>
    <property type="project" value="TreeGrafter"/>
</dbReference>
<organism evidence="2 3">
    <name type="scientific">Candidatus Onthousia faecipullorum</name>
    <dbReference type="NCBI Taxonomy" id="2840887"/>
    <lineage>
        <taxon>Bacteria</taxon>
        <taxon>Bacillati</taxon>
        <taxon>Bacillota</taxon>
        <taxon>Bacilli</taxon>
        <taxon>Candidatus Onthousia</taxon>
    </lineage>
</organism>
<reference evidence="2" key="1">
    <citation type="submission" date="2020-10" db="EMBL/GenBank/DDBJ databases">
        <authorList>
            <person name="Gilroy R."/>
        </authorList>
    </citation>
    <scope>NUCLEOTIDE SEQUENCE</scope>
    <source>
        <strain evidence="2">CHK195-26880</strain>
    </source>
</reference>
<dbReference type="InterPro" id="IPR018392">
    <property type="entry name" value="LysM"/>
</dbReference>
<dbReference type="PANTHER" id="PTHR33734">
    <property type="entry name" value="LYSM DOMAIN-CONTAINING GPI-ANCHORED PROTEIN 2"/>
    <property type="match status" value="1"/>
</dbReference>
<dbReference type="CDD" id="cd00118">
    <property type="entry name" value="LysM"/>
    <property type="match status" value="6"/>
</dbReference>
<comment type="caution">
    <text evidence="2">The sequence shown here is derived from an EMBL/GenBank/DDBJ whole genome shotgun (WGS) entry which is preliminary data.</text>
</comment>
<reference evidence="2" key="2">
    <citation type="journal article" date="2021" name="PeerJ">
        <title>Extensive microbial diversity within the chicken gut microbiome revealed by metagenomics and culture.</title>
        <authorList>
            <person name="Gilroy R."/>
            <person name="Ravi A."/>
            <person name="Getino M."/>
            <person name="Pursley I."/>
            <person name="Horton D.L."/>
            <person name="Alikhan N.F."/>
            <person name="Baker D."/>
            <person name="Gharbi K."/>
            <person name="Hall N."/>
            <person name="Watson M."/>
            <person name="Adriaenssens E.M."/>
            <person name="Foster-Nyarko E."/>
            <person name="Jarju S."/>
            <person name="Secka A."/>
            <person name="Antonio M."/>
            <person name="Oren A."/>
            <person name="Chaudhuri R.R."/>
            <person name="La Ragione R."/>
            <person name="Hildebrand F."/>
            <person name="Pallen M.J."/>
        </authorList>
    </citation>
    <scope>NUCLEOTIDE SEQUENCE</scope>
    <source>
        <strain evidence="2">CHK195-26880</strain>
    </source>
</reference>
<dbReference type="PROSITE" id="PS51782">
    <property type="entry name" value="LYSM"/>
    <property type="match status" value="6"/>
</dbReference>
<dbReference type="Proteomes" id="UP000886833">
    <property type="component" value="Unassembled WGS sequence"/>
</dbReference>
<feature type="domain" description="LysM" evidence="1">
    <location>
        <begin position="188"/>
        <end position="231"/>
    </location>
</feature>
<dbReference type="PANTHER" id="PTHR33734:SF22">
    <property type="entry name" value="MEMBRANE-BOUND LYTIC MUREIN TRANSGLYCOSYLASE D"/>
    <property type="match status" value="1"/>
</dbReference>
<feature type="domain" description="LysM" evidence="1">
    <location>
        <begin position="71"/>
        <end position="114"/>
    </location>
</feature>
<gene>
    <name evidence="2" type="ORF">IAB59_03665</name>
</gene>
<feature type="domain" description="LysM" evidence="1">
    <location>
        <begin position="127"/>
        <end position="170"/>
    </location>
</feature>
<sequence length="414" mass="44648">RLPEDPSKDYYYIIRETAPMQSLLVEYGFIDNANDRVKLQNDLLNYVEAVVRAIAQYAGVPYTPPEGSGTNFYTVVKGDSLWSIARKFGVTVQALRDANNLTSDTLTVGQLLRIPTTSGDTGTGGNVTYTVQRGDSLWSIASRYGISVNDLRSANSLTSDTLSIGQVLIIPGVSNGEEDNDNITGPPTTYTVQSGDSLWSIGNRFGVTVQQLRDANNLTSDVLSVGQVLTIPGVSGDEDTGDNNGAVFYYTVERGDSLWSIARRFGVTVQEIRDANDLVSDTLSVGQSLIIPGLSADEDLEDDNNNETTPSTYTVQSGDSLWSIANKFGVTVNDLKDANNLTSNLLSIGQVLIIPSSSTNNPTNPSYTTYTVQRGDSLWSIANRFGVTVDAIKTLNNLTSNLLSVGQVLQIPNN</sequence>
<feature type="domain" description="LysM" evidence="1">
    <location>
        <begin position="311"/>
        <end position="354"/>
    </location>
</feature>
<evidence type="ECO:0000259" key="1">
    <source>
        <dbReference type="PROSITE" id="PS51782"/>
    </source>
</evidence>
<dbReference type="InterPro" id="IPR036779">
    <property type="entry name" value="LysM_dom_sf"/>
</dbReference>
<proteinExistence type="predicted"/>
<dbReference type="EMBL" id="DVKQ01000049">
    <property type="protein sequence ID" value="HIT37560.1"/>
    <property type="molecule type" value="Genomic_DNA"/>
</dbReference>
<dbReference type="SMART" id="SM00257">
    <property type="entry name" value="LysM"/>
    <property type="match status" value="6"/>
</dbReference>
<accession>A0A9D1GAQ1</accession>
<feature type="domain" description="LysM" evidence="1">
    <location>
        <begin position="368"/>
        <end position="411"/>
    </location>
</feature>
<evidence type="ECO:0000313" key="3">
    <source>
        <dbReference type="Proteomes" id="UP000886833"/>
    </source>
</evidence>
<name>A0A9D1GAQ1_9FIRM</name>
<evidence type="ECO:0000313" key="2">
    <source>
        <dbReference type="EMBL" id="HIT37560.1"/>
    </source>
</evidence>
<protein>
    <submittedName>
        <fullName evidence="2">LysM peptidoglycan-binding domain-containing protein</fullName>
    </submittedName>
</protein>
<dbReference type="Gene3D" id="3.40.630.40">
    <property type="entry name" value="Zn-dependent exopeptidases"/>
    <property type="match status" value="1"/>
</dbReference>
<dbReference type="Gene3D" id="3.10.350.10">
    <property type="entry name" value="LysM domain"/>
    <property type="match status" value="6"/>
</dbReference>